<proteinExistence type="predicted"/>
<dbReference type="OrthoDB" id="678653at2"/>
<protein>
    <submittedName>
        <fullName evidence="2">Helix-turn-helix domain-containing protein</fullName>
    </submittedName>
</protein>
<gene>
    <name evidence="2" type="ORF">ESB13_18010</name>
</gene>
<dbReference type="AlphaFoldDB" id="A0A4Q1D2S0"/>
<dbReference type="InterPro" id="IPR010982">
    <property type="entry name" value="Lambda_DNA-bd_dom_sf"/>
</dbReference>
<dbReference type="EMBL" id="SDHZ01000003">
    <property type="protein sequence ID" value="RXK81692.1"/>
    <property type="molecule type" value="Genomic_DNA"/>
</dbReference>
<dbReference type="InterPro" id="IPR001387">
    <property type="entry name" value="Cro/C1-type_HTH"/>
</dbReference>
<dbReference type="RefSeq" id="WP_129005089.1">
    <property type="nucleotide sequence ID" value="NZ_SDHZ01000003.1"/>
</dbReference>
<evidence type="ECO:0000313" key="3">
    <source>
        <dbReference type="Proteomes" id="UP000290545"/>
    </source>
</evidence>
<sequence>MGFEDRFNNGKQLLAYNCKRIRRESKKRQIDIFVSTNLATTRISEIENGKNNVEFATLYKLKSGLQIDINFLFEAPFLPVKQMTYTPVTLDIEKLNFGRRLLQIMSHLGVSQQDLSIMTSIGEGEISEIVNGSHNVELITIAKIAEALKISLTLLFSYNGILPSNKGYKQELIL</sequence>
<dbReference type="PROSITE" id="PS50943">
    <property type="entry name" value="HTH_CROC1"/>
    <property type="match status" value="2"/>
</dbReference>
<name>A0A4Q1D2S0_9BACT</name>
<dbReference type="Gene3D" id="1.10.260.40">
    <property type="entry name" value="lambda repressor-like DNA-binding domains"/>
    <property type="match status" value="2"/>
</dbReference>
<comment type="caution">
    <text evidence="2">The sequence shown here is derived from an EMBL/GenBank/DDBJ whole genome shotgun (WGS) entry which is preliminary data.</text>
</comment>
<dbReference type="Pfam" id="PF13443">
    <property type="entry name" value="HTH_26"/>
    <property type="match status" value="1"/>
</dbReference>
<dbReference type="SMART" id="SM00530">
    <property type="entry name" value="HTH_XRE"/>
    <property type="match status" value="2"/>
</dbReference>
<feature type="domain" description="HTH cro/C1-type" evidence="1">
    <location>
        <begin position="101"/>
        <end position="155"/>
    </location>
</feature>
<dbReference type="GO" id="GO:0003677">
    <property type="term" value="F:DNA binding"/>
    <property type="evidence" value="ECO:0007669"/>
    <property type="project" value="InterPro"/>
</dbReference>
<reference evidence="2 3" key="1">
    <citation type="submission" date="2019-01" db="EMBL/GenBank/DDBJ databases">
        <title>Filimonas sp. strain TTM-71.</title>
        <authorList>
            <person name="Chen W.-M."/>
        </authorList>
    </citation>
    <scope>NUCLEOTIDE SEQUENCE [LARGE SCALE GENOMIC DNA]</scope>
    <source>
        <strain evidence="2 3">TTM-71</strain>
    </source>
</reference>
<evidence type="ECO:0000313" key="2">
    <source>
        <dbReference type="EMBL" id="RXK81692.1"/>
    </source>
</evidence>
<dbReference type="Proteomes" id="UP000290545">
    <property type="component" value="Unassembled WGS sequence"/>
</dbReference>
<organism evidence="2 3">
    <name type="scientific">Filimonas effusa</name>
    <dbReference type="NCBI Taxonomy" id="2508721"/>
    <lineage>
        <taxon>Bacteria</taxon>
        <taxon>Pseudomonadati</taxon>
        <taxon>Bacteroidota</taxon>
        <taxon>Chitinophagia</taxon>
        <taxon>Chitinophagales</taxon>
        <taxon>Chitinophagaceae</taxon>
        <taxon>Filimonas</taxon>
    </lineage>
</organism>
<evidence type="ECO:0000259" key="1">
    <source>
        <dbReference type="PROSITE" id="PS50943"/>
    </source>
</evidence>
<feature type="domain" description="HTH cro/C1-type" evidence="1">
    <location>
        <begin position="36"/>
        <end position="72"/>
    </location>
</feature>
<keyword evidence="3" id="KW-1185">Reference proteome</keyword>
<dbReference type="CDD" id="cd00093">
    <property type="entry name" value="HTH_XRE"/>
    <property type="match status" value="2"/>
</dbReference>
<accession>A0A4Q1D2S0</accession>
<dbReference type="SUPFAM" id="SSF47413">
    <property type="entry name" value="lambda repressor-like DNA-binding domains"/>
    <property type="match status" value="2"/>
</dbReference>